<feature type="region of interest" description="Disordered" evidence="1">
    <location>
        <begin position="658"/>
        <end position="683"/>
    </location>
</feature>
<dbReference type="PATRIC" id="fig|134601.6.peg.3738"/>
<keyword evidence="2" id="KW-0812">Transmembrane</keyword>
<dbReference type="Gene3D" id="1.10.287.1490">
    <property type="match status" value="1"/>
</dbReference>
<feature type="transmembrane region" description="Helical" evidence="2">
    <location>
        <begin position="164"/>
        <end position="184"/>
    </location>
</feature>
<feature type="compositionally biased region" description="Low complexity" evidence="1">
    <location>
        <begin position="659"/>
        <end position="674"/>
    </location>
</feature>
<dbReference type="InterPro" id="IPR007621">
    <property type="entry name" value="TPM_dom"/>
</dbReference>
<evidence type="ECO:0000313" key="5">
    <source>
        <dbReference type="EMBL" id="AKS33488.1"/>
    </source>
</evidence>
<sequence length="683" mass="72004">MRIGRLFSLLLAILTTGFLVAPGAAAEPPLRLATQLTDQADVLSSSQEADVQRALDRLYDDRRIKLWVVFVEDFSRQNYVGWAQNTMQLSDFGDDDALLAVATVDRAFAFQVPDTLVSTSRSDDIRRNSIGPALRRDDWAGAAIAAADQLNTEPESTSGGGVSWPAMLIALGVIAVLVGILWIWSRRRRAKRRKAEFEAAKRVDPTDPDALQSVPLEALDALSREIVVDVDNAVRTSQGELELAVEEFGANRTEPFSTAVANAKKALAQAFNVRQILDDDAPETPLQQRDLLTRVIVSAARADRELEAQSAAFEQLRDLVINAPTRLDLMTQQMVDLTARIEPAQQTLAALHTQFDARALASVAGNVDTARERLAFADRNITTARNLVSRPAGDQTGLVDAVRAAESALAQARTLLDAVDSASTDINRALAGLPAAVADIEAGIEQANGLLAQPDTPQADKLTAARDAAVLAAGEAKANGNADPLGAFTRLTQADADLDQLLAGVHEQREAAERLARTLEQAIFTAQSRITAVSDYIETRRGSIGPEARTRLAEATRQLEAAQAKRTTNPNEAVAHANGASTLAAQAQSLANDDVRAAQRSYTSHQGGGGADIGAVLGGIIIGNVLRGGFGGGGFGGYGGYGGGFGGGFGGTFGGGRSSGRSTSYGGSSHSSGRNYGGGGGRF</sequence>
<keyword evidence="2" id="KW-1133">Transmembrane helix</keyword>
<keyword evidence="2" id="KW-0472">Membrane</keyword>
<reference evidence="5 6" key="1">
    <citation type="submission" date="2015-07" db="EMBL/GenBank/DDBJ databases">
        <title>Complete genome sequence of Mycobacterium goodii X7B, a facultative thermophilic biodesulfurizing bacterium.</title>
        <authorList>
            <person name="Yu B."/>
            <person name="Li F."/>
            <person name="Xu P."/>
        </authorList>
    </citation>
    <scope>NUCLEOTIDE SEQUENCE [LARGE SCALE GENOMIC DNA]</scope>
    <source>
        <strain evidence="5 6">X7B</strain>
    </source>
</reference>
<evidence type="ECO:0000256" key="3">
    <source>
        <dbReference type="SAM" id="SignalP"/>
    </source>
</evidence>
<dbReference type="OrthoDB" id="5105562at2"/>
<evidence type="ECO:0000256" key="1">
    <source>
        <dbReference type="SAM" id="MobiDB-lite"/>
    </source>
</evidence>
<accession>A0A0K0X7Y4</accession>
<evidence type="ECO:0000259" key="4">
    <source>
        <dbReference type="Pfam" id="PF04536"/>
    </source>
</evidence>
<feature type="signal peptide" evidence="3">
    <location>
        <begin position="1"/>
        <end position="26"/>
    </location>
</feature>
<organism evidence="5 6">
    <name type="scientific">Mycolicibacterium goodii</name>
    <name type="common">Mycobacterium goodii</name>
    <dbReference type="NCBI Taxonomy" id="134601"/>
    <lineage>
        <taxon>Bacteria</taxon>
        <taxon>Bacillati</taxon>
        <taxon>Actinomycetota</taxon>
        <taxon>Actinomycetes</taxon>
        <taxon>Mycobacteriales</taxon>
        <taxon>Mycobacteriaceae</taxon>
        <taxon>Mycolicibacterium</taxon>
    </lineage>
</organism>
<feature type="chain" id="PRO_5005453982" evidence="3">
    <location>
        <begin position="27"/>
        <end position="683"/>
    </location>
</feature>
<protein>
    <submittedName>
        <fullName evidence="5">Membrane protein</fullName>
    </submittedName>
</protein>
<gene>
    <name evidence="5" type="ORF">AFA91_18030</name>
</gene>
<dbReference type="EMBL" id="CP012150">
    <property type="protein sequence ID" value="AKS33488.1"/>
    <property type="molecule type" value="Genomic_DNA"/>
</dbReference>
<name>A0A0K0X7Y4_MYCGD</name>
<dbReference type="KEGG" id="mgo:AFA91_18030"/>
<keyword evidence="3" id="KW-0732">Signal</keyword>
<dbReference type="RefSeq" id="WP_049745913.1">
    <property type="nucleotide sequence ID" value="NZ_CP012150.1"/>
</dbReference>
<proteinExistence type="predicted"/>
<dbReference type="Proteomes" id="UP000062255">
    <property type="component" value="Chromosome"/>
</dbReference>
<dbReference type="AlphaFoldDB" id="A0A0K0X7Y4"/>
<dbReference type="STRING" id="134601.AFA91_18030"/>
<evidence type="ECO:0000256" key="2">
    <source>
        <dbReference type="SAM" id="Phobius"/>
    </source>
</evidence>
<dbReference type="Gene3D" id="3.10.310.50">
    <property type="match status" value="1"/>
</dbReference>
<evidence type="ECO:0000313" key="6">
    <source>
        <dbReference type="Proteomes" id="UP000062255"/>
    </source>
</evidence>
<dbReference type="Pfam" id="PF04536">
    <property type="entry name" value="TPM_phosphatase"/>
    <property type="match status" value="1"/>
</dbReference>
<feature type="domain" description="TPM" evidence="4">
    <location>
        <begin position="37"/>
        <end position="151"/>
    </location>
</feature>